<accession>A0A837R7M0</accession>
<dbReference type="AlphaFoldDB" id="A0A837R7M0"/>
<dbReference type="InterPro" id="IPR046238">
    <property type="entry name" value="DUF6271"/>
</dbReference>
<sequence>MTSEKHLYAIPTNRDASKSIKSLANDITVAIDEHVLLPEQLTFVLLDSSTQATFDRNHAQLKASFKALKITCLHIPVSAFDALLNQVLDPKLAALVVGSGFSYGKMVNKISIIAHLLGAHYIHRRDSDVYLQANNTQITPLIAEMRAFNENDQFLLVGSSYLGAWGIDYSDVADDLPTLRKLFSLSKPTYSPSQLDDYINNKYVQGSTETFPGNLAFSEQKSNYIDAGNFALKEVFLKIPVSPANVTSGTDYLYHTLVGKSGWRMVYHNDRVVHQYNENRYDQIDHLTYGHSKLLSRLMTTVTNNALADVSLSDDFNDMAQQVAAAYLSTVDSAELLAKLKTTIQRFVAVYASIDLPHYQAIATNVAQQPDAYLEKTITDVHHFIDLIQNWPAILKNTQALELAPFSISADNSR</sequence>
<evidence type="ECO:0000313" key="1">
    <source>
        <dbReference type="EMBL" id="KRK23128.1"/>
    </source>
</evidence>
<reference evidence="1 2" key="1">
    <citation type="journal article" date="2015" name="Genome Announc.">
        <title>Expanding the biotechnology potential of lactobacilli through comparative genomics of 213 strains and associated genera.</title>
        <authorList>
            <person name="Sun Z."/>
            <person name="Harris H.M."/>
            <person name="McCann A."/>
            <person name="Guo C."/>
            <person name="Argimon S."/>
            <person name="Zhang W."/>
            <person name="Yang X."/>
            <person name="Jeffery I.B."/>
            <person name="Cooney J.C."/>
            <person name="Kagawa T.F."/>
            <person name="Liu W."/>
            <person name="Song Y."/>
            <person name="Salvetti E."/>
            <person name="Wrobel A."/>
            <person name="Rasinkangas P."/>
            <person name="Parkhill J."/>
            <person name="Rea M.C."/>
            <person name="O'Sullivan O."/>
            <person name="Ritari J."/>
            <person name="Douillard F.P."/>
            <person name="Paul Ross R."/>
            <person name="Yang R."/>
            <person name="Briner A.E."/>
            <person name="Felis G.E."/>
            <person name="de Vos W.M."/>
            <person name="Barrangou R."/>
            <person name="Klaenhammer T.R."/>
            <person name="Caufield P.W."/>
            <person name="Cui Y."/>
            <person name="Zhang H."/>
            <person name="O'Toole P.W."/>
        </authorList>
    </citation>
    <scope>NUCLEOTIDE SEQUENCE [LARGE SCALE GENOMIC DNA]</scope>
    <source>
        <strain evidence="1 2">DSM 20314</strain>
    </source>
</reference>
<evidence type="ECO:0000313" key="2">
    <source>
        <dbReference type="Proteomes" id="UP000051020"/>
    </source>
</evidence>
<protein>
    <submittedName>
        <fullName evidence="1">Uncharacterized protein</fullName>
    </submittedName>
</protein>
<comment type="caution">
    <text evidence="1">The sequence shown here is derived from an EMBL/GenBank/DDBJ whole genome shotgun (WGS) entry which is preliminary data.</text>
</comment>
<dbReference type="RefSeq" id="WP_050338319.1">
    <property type="nucleotide sequence ID" value="NZ_AZCU01000018.1"/>
</dbReference>
<proteinExistence type="predicted"/>
<dbReference type="GeneID" id="49395343"/>
<organism evidence="1 2">
    <name type="scientific">Lactiplantibacillus pentosus DSM 20314</name>
    <dbReference type="NCBI Taxonomy" id="1423791"/>
    <lineage>
        <taxon>Bacteria</taxon>
        <taxon>Bacillati</taxon>
        <taxon>Bacillota</taxon>
        <taxon>Bacilli</taxon>
        <taxon>Lactobacillales</taxon>
        <taxon>Lactobacillaceae</taxon>
        <taxon>Lactiplantibacillus</taxon>
    </lineage>
</organism>
<dbReference type="Proteomes" id="UP000051020">
    <property type="component" value="Unassembled WGS sequence"/>
</dbReference>
<name>A0A837R7M0_LACPE</name>
<dbReference type="Pfam" id="PF19787">
    <property type="entry name" value="DUF6271"/>
    <property type="match status" value="2"/>
</dbReference>
<gene>
    <name evidence="1" type="ORF">FD24_GL001271</name>
</gene>
<dbReference type="EMBL" id="AZCU01000018">
    <property type="protein sequence ID" value="KRK23128.1"/>
    <property type="molecule type" value="Genomic_DNA"/>
</dbReference>